<keyword evidence="11" id="KW-0808">Transferase</keyword>
<evidence type="ECO:0000256" key="7">
    <source>
        <dbReference type="ARBA" id="ARBA00022989"/>
    </source>
</evidence>
<dbReference type="InterPro" id="IPR003352">
    <property type="entry name" value="PTS_EIIC"/>
</dbReference>
<dbReference type="GO" id="GO:0008982">
    <property type="term" value="F:protein-N(PI)-phosphohistidine-sugar phosphotransferase activity"/>
    <property type="evidence" value="ECO:0007669"/>
    <property type="project" value="InterPro"/>
</dbReference>
<dbReference type="Pfam" id="PF02378">
    <property type="entry name" value="PTS_EIIC"/>
    <property type="match status" value="1"/>
</dbReference>
<evidence type="ECO:0000256" key="1">
    <source>
        <dbReference type="ARBA" id="ARBA00004651"/>
    </source>
</evidence>
<evidence type="ECO:0000256" key="8">
    <source>
        <dbReference type="ARBA" id="ARBA00023136"/>
    </source>
</evidence>
<name>A0A376LDY1_ECOLX</name>
<sequence length="141" mass="15441">MPCTVTQNLWCRGHFFSNVLHCCTGKSGKSGGLLIPATLTAMLVGITEPLEFTFLFISPLLFAVHAVLAASMSTVMYLFGVVGNMGGGLIDQVLPQNWIPMFSNHADMMLTQIAIGLCFTLLYFVVFRTLILQFNMCTPGR</sequence>
<evidence type="ECO:0000313" key="11">
    <source>
        <dbReference type="EMBL" id="STF42497.1"/>
    </source>
</evidence>
<dbReference type="PANTHER" id="PTHR30009:SF12">
    <property type="entry name" value="PHOSPHOTRANSFERASE IIC COMPONENT GLVC"/>
    <property type="match status" value="1"/>
</dbReference>
<keyword evidence="8 9" id="KW-0472">Membrane</keyword>
<dbReference type="Proteomes" id="UP000254877">
    <property type="component" value="Unassembled WGS sequence"/>
</dbReference>
<evidence type="ECO:0000256" key="3">
    <source>
        <dbReference type="ARBA" id="ARBA00022475"/>
    </source>
</evidence>
<keyword evidence="7 9" id="KW-1133">Transmembrane helix</keyword>
<evidence type="ECO:0000256" key="2">
    <source>
        <dbReference type="ARBA" id="ARBA00022448"/>
    </source>
</evidence>
<evidence type="ECO:0000256" key="4">
    <source>
        <dbReference type="ARBA" id="ARBA00022597"/>
    </source>
</evidence>
<dbReference type="GO" id="GO:0090563">
    <property type="term" value="F:protein-phosphocysteine-sugar phosphotransferase activity"/>
    <property type="evidence" value="ECO:0007669"/>
    <property type="project" value="TreeGrafter"/>
</dbReference>
<evidence type="ECO:0000259" key="10">
    <source>
        <dbReference type="PROSITE" id="PS51103"/>
    </source>
</evidence>
<protein>
    <submittedName>
        <fullName evidence="11">PTS system alpha-glucoside-specific EIICB component</fullName>
        <ecNumber evidence="11">2.7.1.-</ecNumber>
    </submittedName>
</protein>
<feature type="domain" description="PTS EIIC type-1" evidence="10">
    <location>
        <begin position="1"/>
        <end position="141"/>
    </location>
</feature>
<reference evidence="11 12" key="1">
    <citation type="submission" date="2018-06" db="EMBL/GenBank/DDBJ databases">
        <authorList>
            <consortium name="Pathogen Informatics"/>
            <person name="Doyle S."/>
        </authorList>
    </citation>
    <scope>NUCLEOTIDE SEQUENCE [LARGE SCALE GENOMIC DNA]</scope>
    <source>
        <strain evidence="11 12">NCTC7928</strain>
    </source>
</reference>
<gene>
    <name evidence="11" type="primary">glcB_2</name>
    <name evidence="11" type="ORF">NCTC7928_03136</name>
</gene>
<dbReference type="PANTHER" id="PTHR30009">
    <property type="entry name" value="CYTOCHROME C-TYPE SYNTHESIS PROTEIN AND PTS TRANSMEMBRANE COMPONENT"/>
    <property type="match status" value="1"/>
</dbReference>
<dbReference type="InterPro" id="IPR013013">
    <property type="entry name" value="PTS_EIIC_1"/>
</dbReference>
<keyword evidence="6 9" id="KW-0812">Transmembrane</keyword>
<dbReference type="PROSITE" id="PS51103">
    <property type="entry name" value="PTS_EIIC_TYPE_1"/>
    <property type="match status" value="1"/>
</dbReference>
<keyword evidence="4" id="KW-0762">Sugar transport</keyword>
<dbReference type="GO" id="GO:0005886">
    <property type="term" value="C:plasma membrane"/>
    <property type="evidence" value="ECO:0007669"/>
    <property type="project" value="UniProtKB-SubCell"/>
</dbReference>
<keyword evidence="2" id="KW-0813">Transport</keyword>
<keyword evidence="5" id="KW-0598">Phosphotransferase system</keyword>
<dbReference type="EMBL" id="UGAB01000002">
    <property type="protein sequence ID" value="STF42497.1"/>
    <property type="molecule type" value="Genomic_DNA"/>
</dbReference>
<keyword evidence="3" id="KW-1003">Cell membrane</keyword>
<dbReference type="AlphaFoldDB" id="A0A376LDY1"/>
<dbReference type="GO" id="GO:0009401">
    <property type="term" value="P:phosphoenolpyruvate-dependent sugar phosphotransferase system"/>
    <property type="evidence" value="ECO:0007669"/>
    <property type="project" value="UniProtKB-KW"/>
</dbReference>
<proteinExistence type="predicted"/>
<comment type="subcellular location">
    <subcellularLocation>
        <location evidence="1">Cell membrane</location>
        <topology evidence="1">Multi-pass membrane protein</topology>
    </subcellularLocation>
</comment>
<evidence type="ECO:0000256" key="5">
    <source>
        <dbReference type="ARBA" id="ARBA00022683"/>
    </source>
</evidence>
<feature type="transmembrane region" description="Helical" evidence="9">
    <location>
        <begin position="109"/>
        <end position="131"/>
    </location>
</feature>
<evidence type="ECO:0000313" key="12">
    <source>
        <dbReference type="Proteomes" id="UP000254877"/>
    </source>
</evidence>
<organism evidence="11 12">
    <name type="scientific">Escherichia coli</name>
    <dbReference type="NCBI Taxonomy" id="562"/>
    <lineage>
        <taxon>Bacteria</taxon>
        <taxon>Pseudomonadati</taxon>
        <taxon>Pseudomonadota</taxon>
        <taxon>Gammaproteobacteria</taxon>
        <taxon>Enterobacterales</taxon>
        <taxon>Enterobacteriaceae</taxon>
        <taxon>Escherichia</taxon>
    </lineage>
</organism>
<accession>A0A376LDY1</accession>
<evidence type="ECO:0000256" key="9">
    <source>
        <dbReference type="SAM" id="Phobius"/>
    </source>
</evidence>
<dbReference type="InterPro" id="IPR050429">
    <property type="entry name" value="PTS_Glucose_EIICBA"/>
</dbReference>
<feature type="transmembrane region" description="Helical" evidence="9">
    <location>
        <begin position="52"/>
        <end position="79"/>
    </location>
</feature>
<evidence type="ECO:0000256" key="6">
    <source>
        <dbReference type="ARBA" id="ARBA00022692"/>
    </source>
</evidence>
<dbReference type="EC" id="2.7.1.-" evidence="11"/>